<dbReference type="EMBL" id="QTSX02006741">
    <property type="protein sequence ID" value="KAJ9052217.1"/>
    <property type="molecule type" value="Genomic_DNA"/>
</dbReference>
<comment type="caution">
    <text evidence="1">The sequence shown here is derived from an EMBL/GenBank/DDBJ whole genome shotgun (WGS) entry which is preliminary data.</text>
</comment>
<organism evidence="1 2">
    <name type="scientific">Entomophthora muscae</name>
    <dbReference type="NCBI Taxonomy" id="34485"/>
    <lineage>
        <taxon>Eukaryota</taxon>
        <taxon>Fungi</taxon>
        <taxon>Fungi incertae sedis</taxon>
        <taxon>Zoopagomycota</taxon>
        <taxon>Entomophthoromycotina</taxon>
        <taxon>Entomophthoromycetes</taxon>
        <taxon>Entomophthorales</taxon>
        <taxon>Entomophthoraceae</taxon>
        <taxon>Entomophthora</taxon>
    </lineage>
</organism>
<gene>
    <name evidence="1" type="ORF">DSO57_1036459</name>
</gene>
<proteinExistence type="predicted"/>
<evidence type="ECO:0000313" key="2">
    <source>
        <dbReference type="Proteomes" id="UP001165960"/>
    </source>
</evidence>
<sequence length="539" mass="58883">MSKQHIDKGSDAVSVDQYNPGIERQEDESFLRYVGRRLVSRTSVDGMISDSKAGNLKRNLNAFHLTCLGVGSIIGSGIFVYSGTVAATNTGPAVVISFILAGFVAALSALCYSEIASMIPAAGSAYSYTYATMGEFVAWLVGWMLILEYMVGTAAVGVGWSGYLIRFFHDAFGITLDKRFIGAFVEFKEAGTVEFPDQRFFLTGNYCNLPAIAVIMTLTVMLILSTRQSATFTAVIVVLKVTIIFIFIFGSVDKIQPSNWEPFFPPAQTDYYGHFGTMGIFKGASVLFFCYVGFDAVATTALEAKNPKRDLPISIISSLTISTLLYIAVALVMCGIASYTELNVAQPITIAIGFINRPWLGILVGLGAVIGMSTTMIGNMVAMSRVFFSMSNDGLIPRFFGKVHPSYRTPYISQAIVGTFASILAAMFPVDVLGELTGMGTLFGFCLVCLGTMILRIKRPDLPPWIQGSLWALCHSAYGGCFLCWTHLHILQLGTPSAFDLDSYRRCRLLLLRVPPVQNKPPRQVYRFCSGRYYSCPLA</sequence>
<name>A0ACC2RQ88_9FUNG</name>
<accession>A0ACC2RQ88</accession>
<reference evidence="1" key="1">
    <citation type="submission" date="2022-04" db="EMBL/GenBank/DDBJ databases">
        <title>Genome of the entomopathogenic fungus Entomophthora muscae.</title>
        <authorList>
            <person name="Elya C."/>
            <person name="Lovett B.R."/>
            <person name="Lee E."/>
            <person name="Macias A.M."/>
            <person name="Hajek A.E."/>
            <person name="De Bivort B.L."/>
            <person name="Kasson M.T."/>
            <person name="De Fine Licht H.H."/>
            <person name="Stajich J.E."/>
        </authorList>
    </citation>
    <scope>NUCLEOTIDE SEQUENCE</scope>
    <source>
        <strain evidence="1">Berkeley</strain>
    </source>
</reference>
<dbReference type="Proteomes" id="UP001165960">
    <property type="component" value="Unassembled WGS sequence"/>
</dbReference>
<keyword evidence="2" id="KW-1185">Reference proteome</keyword>
<evidence type="ECO:0000313" key="1">
    <source>
        <dbReference type="EMBL" id="KAJ9052217.1"/>
    </source>
</evidence>
<protein>
    <submittedName>
        <fullName evidence="1">Uncharacterized protein</fullName>
    </submittedName>
</protein>